<name>A0ACC4DR62_PURLI</name>
<proteinExistence type="predicted"/>
<evidence type="ECO:0000313" key="1">
    <source>
        <dbReference type="EMBL" id="KAL3958819.1"/>
    </source>
</evidence>
<gene>
    <name evidence="1" type="ORF">ACCO45_006981</name>
</gene>
<dbReference type="Proteomes" id="UP001638806">
    <property type="component" value="Unassembled WGS sequence"/>
</dbReference>
<sequence length="102" mass="10489">MGSGGKRSETKPSASIANPPGVQQHHGAKAWAMEQSICPPAARTSPRTRGADVPASAGPAEPPGTDGSGTPRRTKEGTGLTAPHLPQTTIPGRRVRRRHLGA</sequence>
<protein>
    <submittedName>
        <fullName evidence="1">Uncharacterized protein</fullName>
    </submittedName>
</protein>
<organism evidence="1 2">
    <name type="scientific">Purpureocillium lilacinum</name>
    <name type="common">Paecilomyces lilacinus</name>
    <dbReference type="NCBI Taxonomy" id="33203"/>
    <lineage>
        <taxon>Eukaryota</taxon>
        <taxon>Fungi</taxon>
        <taxon>Dikarya</taxon>
        <taxon>Ascomycota</taxon>
        <taxon>Pezizomycotina</taxon>
        <taxon>Sordariomycetes</taxon>
        <taxon>Hypocreomycetidae</taxon>
        <taxon>Hypocreales</taxon>
        <taxon>Ophiocordycipitaceae</taxon>
        <taxon>Purpureocillium</taxon>
    </lineage>
</organism>
<accession>A0ACC4DR62</accession>
<dbReference type="EMBL" id="JBGNUJ010000006">
    <property type="protein sequence ID" value="KAL3958819.1"/>
    <property type="molecule type" value="Genomic_DNA"/>
</dbReference>
<keyword evidence="2" id="KW-1185">Reference proteome</keyword>
<comment type="caution">
    <text evidence="1">The sequence shown here is derived from an EMBL/GenBank/DDBJ whole genome shotgun (WGS) entry which is preliminary data.</text>
</comment>
<reference evidence="1" key="1">
    <citation type="submission" date="2024-12" db="EMBL/GenBank/DDBJ databases">
        <title>Comparative genomics and development of molecular markers within Purpureocillium lilacinum and among Purpureocillium species.</title>
        <authorList>
            <person name="Yeh Z.-Y."/>
            <person name="Ni N.-T."/>
            <person name="Lo P.-H."/>
            <person name="Mushyakhwo K."/>
            <person name="Lin C.-F."/>
            <person name="Nai Y.-S."/>
        </authorList>
    </citation>
    <scope>NUCLEOTIDE SEQUENCE</scope>
    <source>
        <strain evidence="1">NCHU-NPUST-175</strain>
    </source>
</reference>
<evidence type="ECO:0000313" key="2">
    <source>
        <dbReference type="Proteomes" id="UP001638806"/>
    </source>
</evidence>